<evidence type="ECO:0000256" key="4">
    <source>
        <dbReference type="SAM" id="MobiDB-lite"/>
    </source>
</evidence>
<comment type="similarity">
    <text evidence="1">Belongs to the importin alpha family.</text>
</comment>
<feature type="compositionally biased region" description="Basic and acidic residues" evidence="4">
    <location>
        <begin position="266"/>
        <end position="276"/>
    </location>
</feature>
<evidence type="ECO:0000256" key="1">
    <source>
        <dbReference type="ARBA" id="ARBA00010394"/>
    </source>
</evidence>
<dbReference type="GeneID" id="9056974"/>
<proteinExistence type="inferred from homology"/>
<keyword evidence="2" id="KW-0813">Transport</keyword>
<keyword evidence="7" id="KW-1185">Reference proteome</keyword>
<organism evidence="7">
    <name type="scientific">Perkinsus marinus (strain ATCC 50983 / TXsc)</name>
    <dbReference type="NCBI Taxonomy" id="423536"/>
    <lineage>
        <taxon>Eukaryota</taxon>
        <taxon>Sar</taxon>
        <taxon>Alveolata</taxon>
        <taxon>Perkinsozoa</taxon>
        <taxon>Perkinsea</taxon>
        <taxon>Perkinsida</taxon>
        <taxon>Perkinsidae</taxon>
        <taxon>Perkinsus</taxon>
    </lineage>
</organism>
<feature type="region of interest" description="Disordered" evidence="4">
    <location>
        <begin position="266"/>
        <end position="298"/>
    </location>
</feature>
<dbReference type="RefSeq" id="XP_002781348.1">
    <property type="nucleotide sequence ID" value="XM_002781302.1"/>
</dbReference>
<feature type="transmembrane region" description="Helical" evidence="5">
    <location>
        <begin position="189"/>
        <end position="208"/>
    </location>
</feature>
<feature type="transmembrane region" description="Helical" evidence="5">
    <location>
        <begin position="214"/>
        <end position="233"/>
    </location>
</feature>
<dbReference type="InParanoid" id="C5KQP7"/>
<feature type="non-terminal residue" evidence="6">
    <location>
        <position position="1"/>
    </location>
</feature>
<dbReference type="GO" id="GO:0015031">
    <property type="term" value="P:protein transport"/>
    <property type="evidence" value="ECO:0007669"/>
    <property type="project" value="UniProtKB-KW"/>
</dbReference>
<dbReference type="SUPFAM" id="SSF48371">
    <property type="entry name" value="ARM repeat"/>
    <property type="match status" value="1"/>
</dbReference>
<name>C5KQP7_PERM5</name>
<evidence type="ECO:0000256" key="5">
    <source>
        <dbReference type="SAM" id="Phobius"/>
    </source>
</evidence>
<keyword evidence="3" id="KW-0653">Protein transport</keyword>
<evidence type="ECO:0000313" key="6">
    <source>
        <dbReference type="EMBL" id="EER13143.1"/>
    </source>
</evidence>
<dbReference type="Gene3D" id="1.25.10.10">
    <property type="entry name" value="Leucine-rich Repeat Variant"/>
    <property type="match status" value="1"/>
</dbReference>
<dbReference type="AlphaFoldDB" id="C5KQP7"/>
<dbReference type="Proteomes" id="UP000007800">
    <property type="component" value="Unassembled WGS sequence"/>
</dbReference>
<sequence length="298" mass="32664">DATVQIREEGKEDQLVRRRRLEGPEMEGTAEADFKTLSKPATHVIDCGLLGEVSGMILGAKKDEILREAVGVVCNLRTSGTPAQVRYIVEHNKGITAICTVLDVRDSRMVLVVLEAIEGILKVGCEVQEETGENINRYLEMEECGGLSKIEELQQDGRGVGVDWEVELFMADRRLVDCSLKDLLADQQIAWWLVGCTAVYAVLSMVVIPTSLAVVTLAVMGIGAVYVGSYCGVEPLDPAHKLLFPGLHRKTDGDIVAWERRVETPEIEDTGERPEVTPRNPLESGSKVKMSIGYVGDD</sequence>
<reference evidence="6 7" key="1">
    <citation type="submission" date="2008-07" db="EMBL/GenBank/DDBJ databases">
        <authorList>
            <person name="El-Sayed N."/>
            <person name="Caler E."/>
            <person name="Inman J."/>
            <person name="Amedeo P."/>
            <person name="Hass B."/>
            <person name="Wortman J."/>
        </authorList>
    </citation>
    <scope>NUCLEOTIDE SEQUENCE [LARGE SCALE GENOMIC DNA]</scope>
    <source>
        <strain evidence="7">ATCC 50983 / TXsc</strain>
    </source>
</reference>
<evidence type="ECO:0000256" key="2">
    <source>
        <dbReference type="ARBA" id="ARBA00022448"/>
    </source>
</evidence>
<dbReference type="InterPro" id="IPR016024">
    <property type="entry name" value="ARM-type_fold"/>
</dbReference>
<dbReference type="EMBL" id="GG675521">
    <property type="protein sequence ID" value="EER13143.1"/>
    <property type="molecule type" value="Genomic_DNA"/>
</dbReference>
<keyword evidence="5" id="KW-0472">Membrane</keyword>
<protein>
    <submittedName>
        <fullName evidence="6">Importin alpha, putative</fullName>
    </submittedName>
</protein>
<dbReference type="InterPro" id="IPR011989">
    <property type="entry name" value="ARM-like"/>
</dbReference>
<accession>C5KQP7</accession>
<keyword evidence="5" id="KW-1133">Transmembrane helix</keyword>
<dbReference type="PANTHER" id="PTHR23316">
    <property type="entry name" value="IMPORTIN ALPHA"/>
    <property type="match status" value="1"/>
</dbReference>
<evidence type="ECO:0000256" key="3">
    <source>
        <dbReference type="ARBA" id="ARBA00022927"/>
    </source>
</evidence>
<dbReference type="OrthoDB" id="29145at2759"/>
<evidence type="ECO:0000313" key="7">
    <source>
        <dbReference type="Proteomes" id="UP000007800"/>
    </source>
</evidence>
<gene>
    <name evidence="6" type="ORF">Pmar_PMAR020732</name>
</gene>
<keyword evidence="5" id="KW-0812">Transmembrane</keyword>